<reference evidence="2 3" key="1">
    <citation type="submission" date="2018-11" db="EMBL/GenBank/DDBJ databases">
        <authorList>
            <consortium name="Pathogen Informatics"/>
        </authorList>
    </citation>
    <scope>NUCLEOTIDE SEQUENCE [LARGE SCALE GENOMIC DNA]</scope>
</reference>
<evidence type="ECO:0000256" key="1">
    <source>
        <dbReference type="SAM" id="MobiDB-lite"/>
    </source>
</evidence>
<dbReference type="Proteomes" id="UP000270094">
    <property type="component" value="Unassembled WGS sequence"/>
</dbReference>
<feature type="compositionally biased region" description="Pro residues" evidence="1">
    <location>
        <begin position="57"/>
        <end position="72"/>
    </location>
</feature>
<accession>A0A3P7L844</accession>
<protein>
    <submittedName>
        <fullName evidence="2">Uncharacterized protein</fullName>
    </submittedName>
</protein>
<dbReference type="EMBL" id="UYYB01103425">
    <property type="protein sequence ID" value="VDM78945.1"/>
    <property type="molecule type" value="Genomic_DNA"/>
</dbReference>
<sequence>MRTKLTTRCTLYMKKGVKWIINQSRSGSGAFGGAEGAGPLPAPPLPHPESPHLAPIGHPPGPPGAAPPPNIPAIPGALMSAKESNDMLALGMS</sequence>
<evidence type="ECO:0000313" key="2">
    <source>
        <dbReference type="EMBL" id="VDM78945.1"/>
    </source>
</evidence>
<proteinExistence type="predicted"/>
<name>A0A3P7L844_STRVU</name>
<gene>
    <name evidence="2" type="ORF">SVUK_LOCUS13943</name>
</gene>
<organism evidence="2 3">
    <name type="scientific">Strongylus vulgaris</name>
    <name type="common">Blood worm</name>
    <dbReference type="NCBI Taxonomy" id="40348"/>
    <lineage>
        <taxon>Eukaryota</taxon>
        <taxon>Metazoa</taxon>
        <taxon>Ecdysozoa</taxon>
        <taxon>Nematoda</taxon>
        <taxon>Chromadorea</taxon>
        <taxon>Rhabditida</taxon>
        <taxon>Rhabditina</taxon>
        <taxon>Rhabditomorpha</taxon>
        <taxon>Strongyloidea</taxon>
        <taxon>Strongylidae</taxon>
        <taxon>Strongylus</taxon>
    </lineage>
</organism>
<evidence type="ECO:0000313" key="3">
    <source>
        <dbReference type="Proteomes" id="UP000270094"/>
    </source>
</evidence>
<dbReference type="AlphaFoldDB" id="A0A3P7L844"/>
<keyword evidence="3" id="KW-1185">Reference proteome</keyword>
<feature type="region of interest" description="Disordered" evidence="1">
    <location>
        <begin position="25"/>
        <end position="79"/>
    </location>
</feature>